<reference evidence="1 2" key="1">
    <citation type="submission" date="2015-01" db="EMBL/GenBank/DDBJ databases">
        <title>Evolution of Trichinella species and genotypes.</title>
        <authorList>
            <person name="Korhonen P.K."/>
            <person name="Edoardo P."/>
            <person name="Giuseppe L.R."/>
            <person name="Gasser R.B."/>
        </authorList>
    </citation>
    <scope>NUCLEOTIDE SEQUENCE [LARGE SCALE GENOMIC DNA]</scope>
    <source>
        <strain evidence="1">ISS120</strain>
    </source>
</reference>
<dbReference type="EMBL" id="JYDI01002292">
    <property type="protein sequence ID" value="KRY25497.1"/>
    <property type="molecule type" value="Genomic_DNA"/>
</dbReference>
<sequence>MFFQTVAEYFSLESINECASVHDVKYNNVAGSTLTKVTTVMHNFWYFNPACALY</sequence>
<dbReference type="Proteomes" id="UP000054653">
    <property type="component" value="Unassembled WGS sequence"/>
</dbReference>
<protein>
    <submittedName>
        <fullName evidence="1">Uncharacterized protein</fullName>
    </submittedName>
</protein>
<gene>
    <name evidence="1" type="ORF">T03_17525</name>
</gene>
<name>A0A0V1AM09_TRIBR</name>
<evidence type="ECO:0000313" key="2">
    <source>
        <dbReference type="Proteomes" id="UP000054653"/>
    </source>
</evidence>
<proteinExistence type="predicted"/>
<evidence type="ECO:0000313" key="1">
    <source>
        <dbReference type="EMBL" id="KRY25497.1"/>
    </source>
</evidence>
<keyword evidence="2" id="KW-1185">Reference proteome</keyword>
<accession>A0A0V1AM09</accession>
<organism evidence="1 2">
    <name type="scientific">Trichinella britovi</name>
    <name type="common">Parasitic roundworm</name>
    <dbReference type="NCBI Taxonomy" id="45882"/>
    <lineage>
        <taxon>Eukaryota</taxon>
        <taxon>Metazoa</taxon>
        <taxon>Ecdysozoa</taxon>
        <taxon>Nematoda</taxon>
        <taxon>Enoplea</taxon>
        <taxon>Dorylaimia</taxon>
        <taxon>Trichinellida</taxon>
        <taxon>Trichinellidae</taxon>
        <taxon>Trichinella</taxon>
    </lineage>
</organism>
<dbReference type="AlphaFoldDB" id="A0A0V1AM09"/>
<comment type="caution">
    <text evidence="1">The sequence shown here is derived from an EMBL/GenBank/DDBJ whole genome shotgun (WGS) entry which is preliminary data.</text>
</comment>